<dbReference type="GO" id="GO:0000785">
    <property type="term" value="C:chromatin"/>
    <property type="evidence" value="ECO:0007669"/>
    <property type="project" value="TreeGrafter"/>
</dbReference>
<dbReference type="AlphaFoldDB" id="A0AAU9K7E1"/>
<accession>A0AAU9K7E1</accession>
<dbReference type="PROSITE" id="PS50102">
    <property type="entry name" value="RRM"/>
    <property type="match status" value="2"/>
</dbReference>
<comment type="subcellular location">
    <subcellularLocation>
        <location evidence="1">Nucleus</location>
    </subcellularLocation>
</comment>
<dbReference type="InterPro" id="IPR000504">
    <property type="entry name" value="RRM_dom"/>
</dbReference>
<evidence type="ECO:0000259" key="4">
    <source>
        <dbReference type="PROSITE" id="PS50102"/>
    </source>
</evidence>
<organism evidence="5 6">
    <name type="scientific">Blepharisma stoltei</name>
    <dbReference type="NCBI Taxonomy" id="1481888"/>
    <lineage>
        <taxon>Eukaryota</taxon>
        <taxon>Sar</taxon>
        <taxon>Alveolata</taxon>
        <taxon>Ciliophora</taxon>
        <taxon>Postciliodesmatophora</taxon>
        <taxon>Heterotrichea</taxon>
        <taxon>Heterotrichida</taxon>
        <taxon>Blepharismidae</taxon>
        <taxon>Blepharisma</taxon>
    </lineage>
</organism>
<evidence type="ECO:0000256" key="1">
    <source>
        <dbReference type="ARBA" id="ARBA00004123"/>
    </source>
</evidence>
<dbReference type="Pfam" id="PF00076">
    <property type="entry name" value="RRM_1"/>
    <property type="match status" value="2"/>
</dbReference>
<feature type="domain" description="RRM" evidence="4">
    <location>
        <begin position="95"/>
        <end position="173"/>
    </location>
</feature>
<keyword evidence="3" id="KW-0694">RNA-binding</keyword>
<dbReference type="Gene3D" id="3.30.70.330">
    <property type="match status" value="2"/>
</dbReference>
<name>A0AAU9K7E1_9CILI</name>
<gene>
    <name evidence="5" type="ORF">BSTOLATCC_MIC57846</name>
</gene>
<feature type="domain" description="RRM" evidence="4">
    <location>
        <begin position="8"/>
        <end position="96"/>
    </location>
</feature>
<proteinExistence type="predicted"/>
<dbReference type="PANTHER" id="PTHR48033:SF10">
    <property type="entry name" value="RNA-BINDING PROTEIN SQUID"/>
    <property type="match status" value="1"/>
</dbReference>
<evidence type="ECO:0000256" key="2">
    <source>
        <dbReference type="ARBA" id="ARBA00023242"/>
    </source>
</evidence>
<reference evidence="5" key="1">
    <citation type="submission" date="2021-09" db="EMBL/GenBank/DDBJ databases">
        <authorList>
            <consortium name="AG Swart"/>
            <person name="Singh M."/>
            <person name="Singh A."/>
            <person name="Seah K."/>
            <person name="Emmerich C."/>
        </authorList>
    </citation>
    <scope>NUCLEOTIDE SEQUENCE</scope>
    <source>
        <strain evidence="5">ATCC30299</strain>
    </source>
</reference>
<dbReference type="EMBL" id="CAJZBQ010000056">
    <property type="protein sequence ID" value="CAG9333025.1"/>
    <property type="molecule type" value="Genomic_DNA"/>
</dbReference>
<evidence type="ECO:0000313" key="6">
    <source>
        <dbReference type="Proteomes" id="UP001162131"/>
    </source>
</evidence>
<comment type="caution">
    <text evidence="5">The sequence shown here is derived from an EMBL/GenBank/DDBJ whole genome shotgun (WGS) entry which is preliminary data.</text>
</comment>
<dbReference type="GO" id="GO:0003723">
    <property type="term" value="F:RNA binding"/>
    <property type="evidence" value="ECO:0007669"/>
    <property type="project" value="UniProtKB-UniRule"/>
</dbReference>
<evidence type="ECO:0000313" key="5">
    <source>
        <dbReference type="EMBL" id="CAG9333025.1"/>
    </source>
</evidence>
<dbReference type="SMART" id="SM00360">
    <property type="entry name" value="RRM"/>
    <property type="match status" value="2"/>
</dbReference>
<keyword evidence="2" id="KW-0539">Nucleus</keyword>
<dbReference type="InterPro" id="IPR035979">
    <property type="entry name" value="RBD_domain_sf"/>
</dbReference>
<dbReference type="SUPFAM" id="SSF54928">
    <property type="entry name" value="RNA-binding domain, RBD"/>
    <property type="match status" value="2"/>
</dbReference>
<dbReference type="PANTHER" id="PTHR48033">
    <property type="entry name" value="RNA-BINDING (RRM/RBD/RNP MOTIFS) FAMILY PROTEIN"/>
    <property type="match status" value="1"/>
</dbReference>
<dbReference type="Proteomes" id="UP001162131">
    <property type="component" value="Unassembled WGS sequence"/>
</dbReference>
<evidence type="ECO:0000256" key="3">
    <source>
        <dbReference type="PROSITE-ProRule" id="PRU00176"/>
    </source>
</evidence>
<sequence>MNTKTHDKKLFIGGLPSELKEEEIKSYFSRFGRVEKCSLILDKNTGRSRCFGFVTMVNQSSVRVILSRKHSLLGKEVECKPAFPKEKNEKANRSRKIFVGGLLPEVTNSEFYQYFEQFGEIEDSVVMKDRITGKPRGFGFITYEKQESVEKVMRNFSNNFIRDRWVECKRAIPKEEMSNSATIIIEPDSGSSEFTECELKRSWSDRNSCETEELCRSLVDYVLSDDDRE</sequence>
<protein>
    <recommendedName>
        <fullName evidence="4">RRM domain-containing protein</fullName>
    </recommendedName>
</protein>
<keyword evidence="6" id="KW-1185">Reference proteome</keyword>
<dbReference type="GO" id="GO:0010468">
    <property type="term" value="P:regulation of gene expression"/>
    <property type="evidence" value="ECO:0007669"/>
    <property type="project" value="TreeGrafter"/>
</dbReference>
<dbReference type="GO" id="GO:0005654">
    <property type="term" value="C:nucleoplasm"/>
    <property type="evidence" value="ECO:0007669"/>
    <property type="project" value="TreeGrafter"/>
</dbReference>
<dbReference type="InterPro" id="IPR012677">
    <property type="entry name" value="Nucleotide-bd_a/b_plait_sf"/>
</dbReference>